<dbReference type="Gene3D" id="1.20.5.420">
    <property type="entry name" value="Immunoglobulin FC, subunit C"/>
    <property type="match status" value="1"/>
</dbReference>
<dbReference type="PANTHER" id="PTHR14742:SF0">
    <property type="entry name" value="RIBONUCLEASE P PROTEIN SUBUNIT P21"/>
    <property type="match status" value="1"/>
</dbReference>
<dbReference type="InterPro" id="IPR007175">
    <property type="entry name" value="Rpr2/Snm1/Rpp21"/>
</dbReference>
<keyword evidence="3 8" id="KW-0540">Nuclease</keyword>
<dbReference type="GO" id="GO:0004526">
    <property type="term" value="F:ribonuclease P activity"/>
    <property type="evidence" value="ECO:0007669"/>
    <property type="project" value="UniProtKB-UniRule"/>
</dbReference>
<evidence type="ECO:0000256" key="3">
    <source>
        <dbReference type="ARBA" id="ARBA00022722"/>
    </source>
</evidence>
<feature type="binding site" evidence="8">
    <location>
        <position position="82"/>
    </location>
    <ligand>
        <name>Zn(2+)</name>
        <dbReference type="ChEBI" id="CHEBI:29105"/>
    </ligand>
</feature>
<evidence type="ECO:0000313" key="10">
    <source>
        <dbReference type="Proteomes" id="UP000266622"/>
    </source>
</evidence>
<reference evidence="9 10" key="1">
    <citation type="journal article" date="2018" name="Syst. Appl. Microbiol.">
        <title>A new symbiotic nanoarchaeote (Candidatus Nanoclepta minutus) and its host (Zestosphaera tikiterensis gen. nov., sp. nov.) from a New Zealand hot spring.</title>
        <authorList>
            <person name="St John E."/>
            <person name="Liu Y."/>
            <person name="Podar M."/>
            <person name="Stott M.B."/>
            <person name="Meneghin J."/>
            <person name="Chen Z."/>
            <person name="Lagutin K."/>
            <person name="Mitchell K."/>
            <person name="Reysenbach A.L."/>
        </authorList>
    </citation>
    <scope>NUCLEOTIDE SEQUENCE [LARGE SCALE GENOMIC DNA]</scope>
    <source>
        <strain evidence="9">NZ3</strain>
    </source>
</reference>
<comment type="function">
    <text evidence="8">Part of ribonuclease P, a protein complex that generates mature tRNA molecules by cleaving their 5'-ends.</text>
</comment>
<dbReference type="GO" id="GO:0005737">
    <property type="term" value="C:cytoplasm"/>
    <property type="evidence" value="ECO:0007669"/>
    <property type="project" value="UniProtKB-SubCell"/>
</dbReference>
<comment type="cofactor">
    <cofactor evidence="8">
        <name>Zn(2+)</name>
        <dbReference type="ChEBI" id="CHEBI:29105"/>
    </cofactor>
    <text evidence="8">Binds 1 zinc ion per subunit.</text>
</comment>
<keyword evidence="6 8" id="KW-0378">Hydrolase</keyword>
<comment type="subunit">
    <text evidence="8">Consists of a catalytic RNA component and at least 4-5 protein subunits.</text>
</comment>
<dbReference type="PIRSF" id="PIRSF004878">
    <property type="entry name" value="RNase_P_4"/>
    <property type="match status" value="1"/>
</dbReference>
<dbReference type="Proteomes" id="UP000266622">
    <property type="component" value="Unassembled WGS sequence"/>
</dbReference>
<evidence type="ECO:0000313" key="9">
    <source>
        <dbReference type="EMBL" id="RIB35255.1"/>
    </source>
</evidence>
<accession>A0A397WMF1</accession>
<comment type="similarity">
    <text evidence="8">Belongs to the eukaryotic/archaeal RNase P protein component 4 family.</text>
</comment>
<name>A0A397WMF1_9ARCH</name>
<keyword evidence="7 8" id="KW-0862">Zinc</keyword>
<keyword evidence="2 8" id="KW-0819">tRNA processing</keyword>
<dbReference type="AlphaFoldDB" id="A0A397WMF1"/>
<keyword evidence="5 8" id="KW-0255">Endonuclease</keyword>
<dbReference type="Pfam" id="PF04032">
    <property type="entry name" value="Rpr2"/>
    <property type="match status" value="1"/>
</dbReference>
<keyword evidence="4 8" id="KW-0479">Metal-binding</keyword>
<feature type="binding site" evidence="8">
    <location>
        <position position="59"/>
    </location>
    <ligand>
        <name>Zn(2+)</name>
        <dbReference type="ChEBI" id="CHEBI:29105"/>
    </ligand>
</feature>
<dbReference type="PANTHER" id="PTHR14742">
    <property type="entry name" value="RIBONUCLEASE P SUBUNIT P21"/>
    <property type="match status" value="1"/>
</dbReference>
<evidence type="ECO:0000256" key="5">
    <source>
        <dbReference type="ARBA" id="ARBA00022759"/>
    </source>
</evidence>
<evidence type="ECO:0000256" key="7">
    <source>
        <dbReference type="ARBA" id="ARBA00022833"/>
    </source>
</evidence>
<sequence length="94" mass="11496">MNNRKIAIKRIKYLYKKSLEVFDKDPDLSRRYIKILLEIKRKANIKLIRELRNKFCKKCYTVWIPGKTLSIRVRRGKVIYKCLNCGYVKRFKIR</sequence>
<protein>
    <recommendedName>
        <fullName evidence="8">Ribonuclease P protein component 4</fullName>
        <shortName evidence="8">RNase P component 4</shortName>
        <ecNumber evidence="8">3.1.26.5</ecNumber>
    </recommendedName>
    <alternativeName>
        <fullName evidence="8">Rpp21</fullName>
    </alternativeName>
</protein>
<dbReference type="HAMAP" id="MF_00757">
    <property type="entry name" value="RNase_P_4"/>
    <property type="match status" value="1"/>
</dbReference>
<keyword evidence="1 8" id="KW-0963">Cytoplasm</keyword>
<dbReference type="GO" id="GO:0008270">
    <property type="term" value="F:zinc ion binding"/>
    <property type="evidence" value="ECO:0007669"/>
    <property type="project" value="UniProtKB-UniRule"/>
</dbReference>
<comment type="subcellular location">
    <subcellularLocation>
        <location evidence="8">Cytoplasm</location>
    </subcellularLocation>
</comment>
<dbReference type="EC" id="3.1.26.5" evidence="8"/>
<dbReference type="EMBL" id="MWMI01000004">
    <property type="protein sequence ID" value="RIB35255.1"/>
    <property type="molecule type" value="Genomic_DNA"/>
</dbReference>
<evidence type="ECO:0000256" key="6">
    <source>
        <dbReference type="ARBA" id="ARBA00022801"/>
    </source>
</evidence>
<evidence type="ECO:0000256" key="8">
    <source>
        <dbReference type="HAMAP-Rule" id="MF_00757"/>
    </source>
</evidence>
<organism evidence="9 10">
    <name type="scientific">Candidatus Nanoclepta minutus</name>
    <dbReference type="NCBI Taxonomy" id="1940235"/>
    <lineage>
        <taxon>Archaea</taxon>
        <taxon>Nanobdellota</taxon>
        <taxon>Candidatus Nanoclepta</taxon>
    </lineage>
</organism>
<gene>
    <name evidence="8" type="primary">rnp4</name>
    <name evidence="9" type="ORF">BXU00_02755</name>
</gene>
<dbReference type="InterPro" id="IPR016432">
    <property type="entry name" value="RNP4"/>
</dbReference>
<evidence type="ECO:0000256" key="2">
    <source>
        <dbReference type="ARBA" id="ARBA00022694"/>
    </source>
</evidence>
<comment type="caution">
    <text evidence="9">The sequence shown here is derived from an EMBL/GenBank/DDBJ whole genome shotgun (WGS) entry which is preliminary data.</text>
</comment>
<evidence type="ECO:0000256" key="1">
    <source>
        <dbReference type="ARBA" id="ARBA00022490"/>
    </source>
</evidence>
<dbReference type="GO" id="GO:0001682">
    <property type="term" value="P:tRNA 5'-leader removal"/>
    <property type="evidence" value="ECO:0007669"/>
    <property type="project" value="UniProtKB-UniRule"/>
</dbReference>
<proteinExistence type="inferred from homology"/>
<dbReference type="GO" id="GO:0030677">
    <property type="term" value="C:ribonuclease P complex"/>
    <property type="evidence" value="ECO:0007669"/>
    <property type="project" value="UniProtKB-UniRule"/>
</dbReference>
<dbReference type="Gene3D" id="6.20.50.20">
    <property type="match status" value="1"/>
</dbReference>
<feature type="binding site" evidence="8">
    <location>
        <position position="56"/>
    </location>
    <ligand>
        <name>Zn(2+)</name>
        <dbReference type="ChEBI" id="CHEBI:29105"/>
    </ligand>
</feature>
<evidence type="ECO:0000256" key="4">
    <source>
        <dbReference type="ARBA" id="ARBA00022723"/>
    </source>
</evidence>
<comment type="catalytic activity">
    <reaction evidence="8">
        <text>Endonucleolytic cleavage of RNA, removing 5'-extranucleotides from tRNA precursor.</text>
        <dbReference type="EC" id="3.1.26.5"/>
    </reaction>
</comment>
<feature type="binding site" evidence="8">
    <location>
        <position position="85"/>
    </location>
    <ligand>
        <name>Zn(2+)</name>
        <dbReference type="ChEBI" id="CHEBI:29105"/>
    </ligand>
</feature>